<dbReference type="Proteomes" id="UP000185911">
    <property type="component" value="Unassembled WGS sequence"/>
</dbReference>
<dbReference type="AlphaFoldDB" id="A0A1Q8YHR5"/>
<feature type="domain" description="PABS" evidence="5">
    <location>
        <begin position="1"/>
        <end position="123"/>
    </location>
</feature>
<dbReference type="EC" id="2.5.1.16" evidence="6"/>
<organism evidence="6 7">
    <name type="scientific">Rhodoferax antarcticus ANT.BR</name>
    <dbReference type="NCBI Taxonomy" id="1111071"/>
    <lineage>
        <taxon>Bacteria</taxon>
        <taxon>Pseudomonadati</taxon>
        <taxon>Pseudomonadota</taxon>
        <taxon>Betaproteobacteria</taxon>
        <taxon>Burkholderiales</taxon>
        <taxon>Comamonadaceae</taxon>
        <taxon>Rhodoferax</taxon>
    </lineage>
</organism>
<dbReference type="GO" id="GO:0004766">
    <property type="term" value="F:spermidine synthase activity"/>
    <property type="evidence" value="ECO:0007669"/>
    <property type="project" value="UniProtKB-EC"/>
</dbReference>
<name>A0A1Q8YHR5_9BURK</name>
<keyword evidence="3 4" id="KW-0620">Polyamine biosynthesis</keyword>
<evidence type="ECO:0000313" key="7">
    <source>
        <dbReference type="Proteomes" id="UP000185911"/>
    </source>
</evidence>
<comment type="similarity">
    <text evidence="1">Belongs to the spermidine/spermine synthase family.</text>
</comment>
<feature type="active site" description="Proton acceptor" evidence="4">
    <location>
        <position position="78"/>
    </location>
</feature>
<protein>
    <submittedName>
        <fullName evidence="6">Spermidine synthase</fullName>
        <ecNumber evidence="6">2.5.1.16</ecNumber>
    </submittedName>
</protein>
<dbReference type="PANTHER" id="PTHR43317">
    <property type="entry name" value="THERMOSPERMINE SYNTHASE ACAULIS5"/>
    <property type="match status" value="1"/>
</dbReference>
<dbReference type="InterPro" id="IPR030374">
    <property type="entry name" value="PABS"/>
</dbReference>
<comment type="caution">
    <text evidence="6">The sequence shown here is derived from an EMBL/GenBank/DDBJ whole genome shotgun (WGS) entry which is preliminary data.</text>
</comment>
<reference evidence="6 7" key="1">
    <citation type="submission" date="2017-01" db="EMBL/GenBank/DDBJ databases">
        <title>Genome sequence of Rhodoferax antarcticus ANT.BR, a psychrophilic purple nonsulfur bacterium from an Antarctic microbial mat.</title>
        <authorList>
            <person name="Baker J."/>
            <person name="Riester C."/>
            <person name="Skinner B."/>
            <person name="Newell A."/>
            <person name="Swingley W."/>
            <person name="Madigan M."/>
            <person name="Jung D."/>
            <person name="Asao M."/>
            <person name="Chen M."/>
            <person name="Loughlin P."/>
            <person name="Pan H."/>
            <person name="Lin S."/>
            <person name="Li N."/>
            <person name="Shaw J."/>
            <person name="Prado M."/>
            <person name="Sherman C."/>
            <person name="Li X."/>
            <person name="Tang J."/>
            <person name="Blankenship R."/>
            <person name="Zhao T."/>
            <person name="Touchman J."/>
            <person name="Sattley M."/>
        </authorList>
    </citation>
    <scope>NUCLEOTIDE SEQUENCE [LARGE SCALE GENOMIC DNA]</scope>
    <source>
        <strain evidence="6 7">ANT.BR</strain>
    </source>
</reference>
<dbReference type="CDD" id="cd02440">
    <property type="entry name" value="AdoMet_MTases"/>
    <property type="match status" value="1"/>
</dbReference>
<dbReference type="Pfam" id="PF01564">
    <property type="entry name" value="Spermine_synth"/>
    <property type="match status" value="1"/>
</dbReference>
<dbReference type="PROSITE" id="PS51006">
    <property type="entry name" value="PABS_2"/>
    <property type="match status" value="1"/>
</dbReference>
<evidence type="ECO:0000313" key="6">
    <source>
        <dbReference type="EMBL" id="OLP07604.1"/>
    </source>
</evidence>
<dbReference type="EMBL" id="MSYM01000008">
    <property type="protein sequence ID" value="OLP07604.1"/>
    <property type="molecule type" value="Genomic_DNA"/>
</dbReference>
<proteinExistence type="inferred from homology"/>
<dbReference type="InterPro" id="IPR029063">
    <property type="entry name" value="SAM-dependent_MTases_sf"/>
</dbReference>
<evidence type="ECO:0000256" key="3">
    <source>
        <dbReference type="ARBA" id="ARBA00023115"/>
    </source>
</evidence>
<dbReference type="SUPFAM" id="SSF53335">
    <property type="entry name" value="S-adenosyl-L-methionine-dependent methyltransferases"/>
    <property type="match status" value="1"/>
</dbReference>
<accession>A0A1Q8YHR5</accession>
<dbReference type="GO" id="GO:0006596">
    <property type="term" value="P:polyamine biosynthetic process"/>
    <property type="evidence" value="ECO:0007669"/>
    <property type="project" value="UniProtKB-UniRule"/>
</dbReference>
<dbReference type="PANTHER" id="PTHR43317:SF1">
    <property type="entry name" value="THERMOSPERMINE SYNTHASE ACAULIS5"/>
    <property type="match status" value="1"/>
</dbReference>
<evidence type="ECO:0000259" key="5">
    <source>
        <dbReference type="PROSITE" id="PS51006"/>
    </source>
</evidence>
<evidence type="ECO:0000256" key="1">
    <source>
        <dbReference type="ARBA" id="ARBA00007867"/>
    </source>
</evidence>
<evidence type="ECO:0000256" key="4">
    <source>
        <dbReference type="PROSITE-ProRule" id="PRU00354"/>
    </source>
</evidence>
<dbReference type="Gene3D" id="3.40.50.150">
    <property type="entry name" value="Vaccinia Virus protein VP39"/>
    <property type="match status" value="1"/>
</dbReference>
<gene>
    <name evidence="6" type="ORF">BLL52_1434</name>
</gene>
<keyword evidence="7" id="KW-1185">Reference proteome</keyword>
<sequence>MLGGGDGMAMRESLKYPGVDSVTLVELDPAMTKLFRHQPALVELNLGSLKSSKVRVANADAFKRLEDSPGVFDMIVADFPDTTNFNIGKHYTNSFYALLDKHLAASGYAVIQTTSPLVARRSF</sequence>
<keyword evidence="2 4" id="KW-0808">Transferase</keyword>
<evidence type="ECO:0000256" key="2">
    <source>
        <dbReference type="ARBA" id="ARBA00022679"/>
    </source>
</evidence>